<dbReference type="SUPFAM" id="SSF110857">
    <property type="entry name" value="Gamma-glutamyl cyclotransferase-like"/>
    <property type="match status" value="1"/>
</dbReference>
<dbReference type="InterPro" id="IPR013024">
    <property type="entry name" value="GGCT-like"/>
</dbReference>
<evidence type="ECO:0000313" key="3">
    <source>
        <dbReference type="EMBL" id="RJT33765.1"/>
    </source>
</evidence>
<comment type="caution">
    <text evidence="3">The sequence shown here is derived from an EMBL/GenBank/DDBJ whole genome shotgun (WGS) entry which is preliminary data.</text>
</comment>
<evidence type="ECO:0000256" key="1">
    <source>
        <dbReference type="ARBA" id="ARBA00012344"/>
    </source>
</evidence>
<dbReference type="PANTHER" id="PTHR12192:SF2">
    <property type="entry name" value="GLUTATHIONE-SPECIFIC GAMMA-GLUTAMYLCYCLOTRANSFERASE 2"/>
    <property type="match status" value="1"/>
</dbReference>
<dbReference type="EMBL" id="QZXA01000005">
    <property type="protein sequence ID" value="RJT33765.1"/>
    <property type="molecule type" value="Genomic_DNA"/>
</dbReference>
<protein>
    <recommendedName>
        <fullName evidence="1">glutathione-specific gamma-glutamylcyclotransferase</fullName>
        <ecNumber evidence="1">4.3.2.7</ecNumber>
    </recommendedName>
</protein>
<evidence type="ECO:0000256" key="2">
    <source>
        <dbReference type="ARBA" id="ARBA00023239"/>
    </source>
</evidence>
<dbReference type="Proteomes" id="UP000275530">
    <property type="component" value="Unassembled WGS sequence"/>
</dbReference>
<keyword evidence="4" id="KW-1185">Reference proteome</keyword>
<dbReference type="Pfam" id="PF04752">
    <property type="entry name" value="ChaC"/>
    <property type="match status" value="1"/>
</dbReference>
<dbReference type="InterPro" id="IPR006840">
    <property type="entry name" value="ChaC"/>
</dbReference>
<gene>
    <name evidence="3" type="ORF">D3242_14565</name>
</gene>
<sequence>MKGKPTSRGPMALTADLVARVERIEPDPGPEPGTAEHTDVEFDGLVEQLLSQYRPEALWVFAYGSLIWNPEFVPVEQRPATAPGWHRSFCLKLTRWRGTRELPALMLALDRGGSCNGIVYRLPVEDHFGQLGQLMRREIDANPPTNVPRWIKVRTRDGPLRALAFVAAPDGRAYAGRLPPEQVADTLARAAGHWGSSAQYLFRTVAKLEESGIHDRNLWRVQDLVARHIIATTAGAGPD</sequence>
<dbReference type="InterPro" id="IPR036568">
    <property type="entry name" value="GGCT-like_sf"/>
</dbReference>
<dbReference type="RefSeq" id="WP_064980545.1">
    <property type="nucleotide sequence ID" value="NZ_CP033507.1"/>
</dbReference>
<reference evidence="3 4" key="1">
    <citation type="submission" date="2018-09" db="EMBL/GenBank/DDBJ databases">
        <title>Mesorhizobium carmichaelinearum sp. nov. isolated from Carmichaelinea spp. root nodules in New Zealand.</title>
        <authorList>
            <person name="De Meyer S.E."/>
        </authorList>
    </citation>
    <scope>NUCLEOTIDE SEQUENCE [LARGE SCALE GENOMIC DNA]</scope>
    <source>
        <strain evidence="3 4">LMG 28313</strain>
    </source>
</reference>
<dbReference type="AlphaFoldDB" id="A0A6M7TGK1"/>
<dbReference type="CDD" id="cd06661">
    <property type="entry name" value="GGCT_like"/>
    <property type="match status" value="1"/>
</dbReference>
<keyword evidence="2" id="KW-0456">Lyase</keyword>
<evidence type="ECO:0000313" key="4">
    <source>
        <dbReference type="Proteomes" id="UP000275530"/>
    </source>
</evidence>
<dbReference type="Gene3D" id="3.10.490.10">
    <property type="entry name" value="Gamma-glutamyl cyclotransferase-like"/>
    <property type="match status" value="1"/>
</dbReference>
<dbReference type="EC" id="4.3.2.7" evidence="1"/>
<accession>A0A6M7TGK1</accession>
<organism evidence="3 4">
    <name type="scientific">Mesorhizobium jarvisii</name>
    <dbReference type="NCBI Taxonomy" id="1777867"/>
    <lineage>
        <taxon>Bacteria</taxon>
        <taxon>Pseudomonadati</taxon>
        <taxon>Pseudomonadota</taxon>
        <taxon>Alphaproteobacteria</taxon>
        <taxon>Hyphomicrobiales</taxon>
        <taxon>Phyllobacteriaceae</taxon>
        <taxon>Mesorhizobium</taxon>
    </lineage>
</organism>
<dbReference type="GO" id="GO:0006751">
    <property type="term" value="P:glutathione catabolic process"/>
    <property type="evidence" value="ECO:0007669"/>
    <property type="project" value="InterPro"/>
</dbReference>
<proteinExistence type="predicted"/>
<dbReference type="PANTHER" id="PTHR12192">
    <property type="entry name" value="CATION TRANSPORT PROTEIN CHAC-RELATED"/>
    <property type="match status" value="1"/>
</dbReference>
<name>A0A6M7TGK1_9HYPH</name>
<dbReference type="GO" id="GO:0005737">
    <property type="term" value="C:cytoplasm"/>
    <property type="evidence" value="ECO:0007669"/>
    <property type="project" value="TreeGrafter"/>
</dbReference>
<dbReference type="GO" id="GO:0061928">
    <property type="term" value="F:glutathione specific gamma-glutamylcyclotransferase activity"/>
    <property type="evidence" value="ECO:0007669"/>
    <property type="project" value="UniProtKB-EC"/>
</dbReference>